<dbReference type="Proteomes" id="UP001652581">
    <property type="component" value="Chromosome 10"/>
</dbReference>
<organism evidence="2 3">
    <name type="scientific">Vicugna pacos</name>
    <name type="common">Alpaca</name>
    <name type="synonym">Lama pacos</name>
    <dbReference type="NCBI Taxonomy" id="30538"/>
    <lineage>
        <taxon>Eukaryota</taxon>
        <taxon>Metazoa</taxon>
        <taxon>Chordata</taxon>
        <taxon>Craniata</taxon>
        <taxon>Vertebrata</taxon>
        <taxon>Euteleostomi</taxon>
        <taxon>Mammalia</taxon>
        <taxon>Eutheria</taxon>
        <taxon>Laurasiatheria</taxon>
        <taxon>Artiodactyla</taxon>
        <taxon>Tylopoda</taxon>
        <taxon>Camelidae</taxon>
        <taxon>Vicugna</taxon>
    </lineage>
</organism>
<dbReference type="GeneID" id="140698872"/>
<feature type="compositionally biased region" description="Polar residues" evidence="1">
    <location>
        <begin position="235"/>
        <end position="245"/>
    </location>
</feature>
<evidence type="ECO:0000313" key="2">
    <source>
        <dbReference type="Proteomes" id="UP001652581"/>
    </source>
</evidence>
<proteinExistence type="predicted"/>
<evidence type="ECO:0000256" key="1">
    <source>
        <dbReference type="SAM" id="MobiDB-lite"/>
    </source>
</evidence>
<protein>
    <recommendedName>
        <fullName evidence="4">Collagen alpha-1(I) chain-like</fullName>
    </recommendedName>
</protein>
<name>A0ABM5E0Y9_VICPA</name>
<feature type="region of interest" description="Disordered" evidence="1">
    <location>
        <begin position="219"/>
        <end position="335"/>
    </location>
</feature>
<dbReference type="RefSeq" id="XP_072826816.1">
    <property type="nucleotide sequence ID" value="XM_072970715.1"/>
</dbReference>
<reference evidence="3" key="1">
    <citation type="submission" date="2025-08" db="UniProtKB">
        <authorList>
            <consortium name="RefSeq"/>
        </authorList>
    </citation>
    <scope>IDENTIFICATION</scope>
</reference>
<keyword evidence="2" id="KW-1185">Reference proteome</keyword>
<accession>A0ABM5E0Y9</accession>
<feature type="compositionally biased region" description="Low complexity" evidence="1">
    <location>
        <begin position="152"/>
        <end position="163"/>
    </location>
</feature>
<sequence length="335" mass="34490">MTSDVYFYINSITLKPGSCWANPFPVLQKACSEQVAGLAQSEEGPFPCLRCQGQGEWSSTKARRSGQGSNCHHRGYRRRPGLPEQLRVKGPPSGSRAVSAGETLVGEGEAGTRPLAGKRGPGGLAWASGRESPPRFGGAGRLPPTGYSGISPALGRARASPGAGRRGAGLRESTPPPAPGPPRAAREPLSRAWPVRVRLLNLGTAGRLGTGLGRGADLGLGGLGSPSRPHPQGPRSRTPSANLCSSPILGGARPGAPLFPSLQSLPDSRARGRSRPLTPSLRGVAGCGADGSAATLSKLSGSGPSRQGAQVVAAPADPVLDRRRRPSSRTQTWNT</sequence>
<evidence type="ECO:0008006" key="4">
    <source>
        <dbReference type="Google" id="ProtNLM"/>
    </source>
</evidence>
<evidence type="ECO:0000313" key="3">
    <source>
        <dbReference type="RefSeq" id="XP_072826816.1"/>
    </source>
</evidence>
<feature type="region of interest" description="Disordered" evidence="1">
    <location>
        <begin position="57"/>
        <end position="189"/>
    </location>
</feature>
<feature type="compositionally biased region" description="Basic residues" evidence="1">
    <location>
        <begin position="71"/>
        <end position="80"/>
    </location>
</feature>
<gene>
    <name evidence="3" type="primary">LOC140698872</name>
</gene>
<feature type="compositionally biased region" description="Polar residues" evidence="1">
    <location>
        <begin position="294"/>
        <end position="308"/>
    </location>
</feature>
<feature type="compositionally biased region" description="Polar residues" evidence="1">
    <location>
        <begin position="57"/>
        <end position="70"/>
    </location>
</feature>